<gene>
    <name evidence="2" type="ORF">KME15_02555</name>
</gene>
<name>A0A951UKR7_9CYAN</name>
<organism evidence="2 3">
    <name type="scientific">Drouetiella hepatica Uher 2000/2452</name>
    <dbReference type="NCBI Taxonomy" id="904376"/>
    <lineage>
        <taxon>Bacteria</taxon>
        <taxon>Bacillati</taxon>
        <taxon>Cyanobacteriota</taxon>
        <taxon>Cyanophyceae</taxon>
        <taxon>Oculatellales</taxon>
        <taxon>Oculatellaceae</taxon>
        <taxon>Drouetiella</taxon>
    </lineage>
</organism>
<dbReference type="Proteomes" id="UP000757435">
    <property type="component" value="Unassembled WGS sequence"/>
</dbReference>
<feature type="transmembrane region" description="Helical" evidence="1">
    <location>
        <begin position="44"/>
        <end position="69"/>
    </location>
</feature>
<evidence type="ECO:0000313" key="3">
    <source>
        <dbReference type="Proteomes" id="UP000757435"/>
    </source>
</evidence>
<keyword evidence="1" id="KW-1133">Transmembrane helix</keyword>
<dbReference type="EMBL" id="JAHHHD010000002">
    <property type="protein sequence ID" value="MBW4657530.1"/>
    <property type="molecule type" value="Genomic_DNA"/>
</dbReference>
<accession>A0A951UKR7</accession>
<evidence type="ECO:0000313" key="2">
    <source>
        <dbReference type="EMBL" id="MBW4657530.1"/>
    </source>
</evidence>
<reference evidence="2" key="1">
    <citation type="submission" date="2021-05" db="EMBL/GenBank/DDBJ databases">
        <authorList>
            <person name="Pietrasiak N."/>
            <person name="Ward R."/>
            <person name="Stajich J.E."/>
            <person name="Kurbessoian T."/>
        </authorList>
    </citation>
    <scope>NUCLEOTIDE SEQUENCE</scope>
    <source>
        <strain evidence="2">UHER 2000/2452</strain>
    </source>
</reference>
<sequence>MLTQKLQFNLLSIGKLIYSFYTLAHLTLLAWGTYHFAQFPSPSLAILLLVLGGLVYDNLIIFIGGSIGMGDRLLFLHKIRYWLHGLLSPLLLVFAVQVLHTAHVRWDSPWSDRLSVALAFTLIVIEVCDRMIKLNLKPITFAGTLRYKEVVPSKEIPVILVILCVGAIGAVVWQQLGWSWMFWGALLMMLGSAVPTTTKAGPSVGSGVEVLLGLSLLATQIALLK</sequence>
<comment type="caution">
    <text evidence="2">The sequence shown here is derived from an EMBL/GenBank/DDBJ whole genome shotgun (WGS) entry which is preliminary data.</text>
</comment>
<evidence type="ECO:0000256" key="1">
    <source>
        <dbReference type="SAM" id="Phobius"/>
    </source>
</evidence>
<protein>
    <submittedName>
        <fullName evidence="2">Uncharacterized protein</fullName>
    </submittedName>
</protein>
<keyword evidence="1" id="KW-0472">Membrane</keyword>
<proteinExistence type="predicted"/>
<feature type="transmembrane region" description="Helical" evidence="1">
    <location>
        <begin position="12"/>
        <end position="32"/>
    </location>
</feature>
<feature type="transmembrane region" description="Helical" evidence="1">
    <location>
        <begin position="114"/>
        <end position="132"/>
    </location>
</feature>
<dbReference type="AlphaFoldDB" id="A0A951UKR7"/>
<feature type="transmembrane region" description="Helical" evidence="1">
    <location>
        <begin position="156"/>
        <end position="174"/>
    </location>
</feature>
<reference evidence="2" key="2">
    <citation type="journal article" date="2022" name="Microbiol. Resour. Announc.">
        <title>Metagenome Sequencing to Explore Phylogenomics of Terrestrial Cyanobacteria.</title>
        <authorList>
            <person name="Ward R.D."/>
            <person name="Stajich J.E."/>
            <person name="Johansen J.R."/>
            <person name="Huntemann M."/>
            <person name="Clum A."/>
            <person name="Foster B."/>
            <person name="Foster B."/>
            <person name="Roux S."/>
            <person name="Palaniappan K."/>
            <person name="Varghese N."/>
            <person name="Mukherjee S."/>
            <person name="Reddy T.B.K."/>
            <person name="Daum C."/>
            <person name="Copeland A."/>
            <person name="Chen I.A."/>
            <person name="Ivanova N.N."/>
            <person name="Kyrpides N.C."/>
            <person name="Shapiro N."/>
            <person name="Eloe-Fadrosh E.A."/>
            <person name="Pietrasiak N."/>
        </authorList>
    </citation>
    <scope>NUCLEOTIDE SEQUENCE</scope>
    <source>
        <strain evidence="2">UHER 2000/2452</strain>
    </source>
</reference>
<feature type="transmembrane region" description="Helical" evidence="1">
    <location>
        <begin position="81"/>
        <end position="102"/>
    </location>
</feature>
<keyword evidence="1" id="KW-0812">Transmembrane</keyword>